<accession>A0A218P692</accession>
<dbReference type="Proteomes" id="UP000197418">
    <property type="component" value="Chromosome"/>
</dbReference>
<keyword evidence="1" id="KW-0472">Membrane</keyword>
<feature type="transmembrane region" description="Helical" evidence="1">
    <location>
        <begin position="124"/>
        <end position="149"/>
    </location>
</feature>
<organism evidence="2 3">
    <name type="scientific">Thermococcus pacificus</name>
    <dbReference type="NCBI Taxonomy" id="71998"/>
    <lineage>
        <taxon>Archaea</taxon>
        <taxon>Methanobacteriati</taxon>
        <taxon>Methanobacteriota</taxon>
        <taxon>Thermococci</taxon>
        <taxon>Thermococcales</taxon>
        <taxon>Thermococcaceae</taxon>
        <taxon>Thermococcus</taxon>
    </lineage>
</organism>
<dbReference type="OrthoDB" id="98599at2157"/>
<keyword evidence="1" id="KW-0812">Transmembrane</keyword>
<protein>
    <submittedName>
        <fullName evidence="2">Uncharacterized protein</fullName>
    </submittedName>
</protein>
<evidence type="ECO:0000313" key="2">
    <source>
        <dbReference type="EMBL" id="ASJ06313.1"/>
    </source>
</evidence>
<reference evidence="2 3" key="1">
    <citation type="submission" date="2016-04" db="EMBL/GenBank/DDBJ databases">
        <title>Complete genome sequence of Thermococcus pacificus type strain P4.</title>
        <authorList>
            <person name="Oger P.M."/>
        </authorList>
    </citation>
    <scope>NUCLEOTIDE SEQUENCE [LARGE SCALE GENOMIC DNA]</scope>
    <source>
        <strain evidence="2 3">P-4</strain>
    </source>
</reference>
<keyword evidence="1" id="KW-1133">Transmembrane helix</keyword>
<name>A0A218P692_9EURY</name>
<sequence>MGTLRDAMGYPVLRAGIILLVLALLISIAGLYRVDKSYSSSGTLGEGMHYLGDDKFENEYLYHNRTLTLSSTNATISLLQGSEMYNYTLVNDSVTLHPEMRPAIYVFNGEVNYTYDARAIDYPYAVYSIGAFVIMLAGIALSFIGYTQFLKDVKGGKK</sequence>
<dbReference type="KEGG" id="tpaf:A3L08_02680"/>
<evidence type="ECO:0000256" key="1">
    <source>
        <dbReference type="SAM" id="Phobius"/>
    </source>
</evidence>
<dbReference type="EMBL" id="CP015102">
    <property type="protein sequence ID" value="ASJ06313.1"/>
    <property type="molecule type" value="Genomic_DNA"/>
</dbReference>
<dbReference type="AlphaFoldDB" id="A0A218P692"/>
<keyword evidence="3" id="KW-1185">Reference proteome</keyword>
<proteinExistence type="predicted"/>
<gene>
    <name evidence="2" type="ORF">A3L08_02680</name>
</gene>
<feature type="transmembrane region" description="Helical" evidence="1">
    <location>
        <begin position="12"/>
        <end position="32"/>
    </location>
</feature>
<evidence type="ECO:0000313" key="3">
    <source>
        <dbReference type="Proteomes" id="UP000197418"/>
    </source>
</evidence>